<dbReference type="RefSeq" id="WP_407048485.1">
    <property type="nucleotide sequence ID" value="NZ_CP158568.1"/>
</dbReference>
<dbReference type="KEGG" id="mflg:ABS361_14955"/>
<organism evidence="2">
    <name type="scientific">Methyloraptor flagellatus</name>
    <dbReference type="NCBI Taxonomy" id="3162530"/>
    <lineage>
        <taxon>Bacteria</taxon>
        <taxon>Pseudomonadati</taxon>
        <taxon>Pseudomonadota</taxon>
        <taxon>Alphaproteobacteria</taxon>
        <taxon>Hyphomicrobiales</taxon>
        <taxon>Ancalomicrobiaceae</taxon>
        <taxon>Methyloraptor</taxon>
    </lineage>
</organism>
<name>A0AAU7X7G1_9HYPH</name>
<dbReference type="InterPro" id="IPR053714">
    <property type="entry name" value="Iso_Racemase_Enz_sf"/>
</dbReference>
<accession>A0AAU7X7G1</accession>
<comment type="similarity">
    <text evidence="1">Belongs to the HyuE racemase family.</text>
</comment>
<proteinExistence type="inferred from homology"/>
<dbReference type="PANTHER" id="PTHR28047:SF5">
    <property type="entry name" value="PROTEIN DCG1"/>
    <property type="match status" value="1"/>
</dbReference>
<dbReference type="EMBL" id="CP158568">
    <property type="protein sequence ID" value="XBY43386.1"/>
    <property type="molecule type" value="Genomic_DNA"/>
</dbReference>
<reference evidence="2" key="1">
    <citation type="submission" date="2024-06" db="EMBL/GenBank/DDBJ databases">
        <title>Methylostella associata gen. nov., sp. nov., a novel Ancalomicrobiaceae-affiliated facultatively methylotrophic bacteria that feed on methanotrophs of the genus Methylococcus.</title>
        <authorList>
            <person name="Saltykova V."/>
            <person name="Danilova O.V."/>
            <person name="Oshkin I.Y."/>
            <person name="Belova S.E."/>
            <person name="Pimenov N.V."/>
            <person name="Dedysh S.N."/>
        </authorList>
    </citation>
    <scope>NUCLEOTIDE SEQUENCE</scope>
    <source>
        <strain evidence="2">S20</strain>
    </source>
</reference>
<dbReference type="InterPro" id="IPR015942">
    <property type="entry name" value="Asp/Glu/hydantoin_racemase"/>
</dbReference>
<gene>
    <name evidence="2" type="ORF">ABS361_14955</name>
</gene>
<evidence type="ECO:0000256" key="1">
    <source>
        <dbReference type="ARBA" id="ARBA00038414"/>
    </source>
</evidence>
<dbReference type="Pfam" id="PF01177">
    <property type="entry name" value="Asp_Glu_race"/>
    <property type="match status" value="1"/>
</dbReference>
<dbReference type="Gene3D" id="3.40.50.12500">
    <property type="match status" value="1"/>
</dbReference>
<dbReference type="PANTHER" id="PTHR28047">
    <property type="entry name" value="PROTEIN DCG1"/>
    <property type="match status" value="1"/>
</dbReference>
<dbReference type="AlphaFoldDB" id="A0AAU7X7G1"/>
<sequence>MRRLILINPNTNETTTETMRAIAARAAPDGWRVSAMTVRRGVPLITDAIQLAQAAAAVADLADAPELDDSAAAGTAGVIVSAFGDPGLDALRARLSVPVTGIGEAAFAEAAAGGRRFAVATTTPDLAEPIAAMARRRGHGASFAGVALTEGDVHRIMADPAGLVAALGEACERAIADLGAEAIVIGGGPLGEAAAMLTGRFAVPIIAPIPAAVRLAIRRVGDKAA</sequence>
<dbReference type="GO" id="GO:0047661">
    <property type="term" value="F:amino-acid racemase activity"/>
    <property type="evidence" value="ECO:0007669"/>
    <property type="project" value="InterPro"/>
</dbReference>
<evidence type="ECO:0000313" key="2">
    <source>
        <dbReference type="EMBL" id="XBY43386.1"/>
    </source>
</evidence>
<dbReference type="InterPro" id="IPR052186">
    <property type="entry name" value="Hydantoin_racemase-like"/>
</dbReference>
<protein>
    <submittedName>
        <fullName evidence="2">Aspartate/glutamate racemase family protein</fullName>
    </submittedName>
</protein>